<feature type="transmembrane region" description="Helical" evidence="5">
    <location>
        <begin position="498"/>
        <end position="520"/>
    </location>
</feature>
<keyword evidence="2 5" id="KW-0812">Transmembrane</keyword>
<dbReference type="Pfam" id="PF10136">
    <property type="entry name" value="SpecificRecomb"/>
    <property type="match status" value="1"/>
</dbReference>
<dbReference type="GO" id="GO:0016020">
    <property type="term" value="C:membrane"/>
    <property type="evidence" value="ECO:0007669"/>
    <property type="project" value="UniProtKB-SubCell"/>
</dbReference>
<name>A0A7Z8YDT7_CAPOC</name>
<dbReference type="Gene3D" id="1.20.1080.10">
    <property type="entry name" value="Glycerol uptake facilitator protein"/>
    <property type="match status" value="1"/>
</dbReference>
<feature type="transmembrane region" description="Helical" evidence="5">
    <location>
        <begin position="614"/>
        <end position="640"/>
    </location>
</feature>
<accession>A0A7Z8YDT7</accession>
<keyword evidence="3 5" id="KW-1133">Transmembrane helix</keyword>
<evidence type="ECO:0000256" key="4">
    <source>
        <dbReference type="ARBA" id="ARBA00023136"/>
    </source>
</evidence>
<organism evidence="6 7">
    <name type="scientific">Capnocytophaga ochracea</name>
    <dbReference type="NCBI Taxonomy" id="1018"/>
    <lineage>
        <taxon>Bacteria</taxon>
        <taxon>Pseudomonadati</taxon>
        <taxon>Bacteroidota</taxon>
        <taxon>Flavobacteriia</taxon>
        <taxon>Flavobacteriales</taxon>
        <taxon>Flavobacteriaceae</taxon>
        <taxon>Capnocytophaga</taxon>
    </lineage>
</organism>
<evidence type="ECO:0000313" key="7">
    <source>
        <dbReference type="Proteomes" id="UP000276733"/>
    </source>
</evidence>
<sequence>MLRFAKEYKSIYEIFETYMHSSDYEDIDFLFDVVNYFRRKSKNKKASLNIDELIAEIKHKPNSIAFFKEKLHKVFANKQKVILFTDAGLLNSVSFFKELRRRISRQLLPDQPSEENIQYVLNQLFYRPSDVKWVHQIPLDNWKELFDILAVSTFYEDSESKTTSKQILLAIMILSQRMGGLALQTDVRRMVPEYAHLNSPFIALDDELNNLARTLSKEDNPYLYIQDHELDYKQLNILAGQCEDFVNKADANTSKYGVSFSVNQTLLLIRQQIKRIKRLYNYLFIEKEADKCEKTIAFYLDMVKTNSKKNNIRKLIDDSVYNITYEITNYTGKTGEHYITSTTGEYFKMLKTALWGGVIVGFMCLVKLYMSMQPDQSDFFRALNYSFNYAIGFVLIYLTGSTLATKQPAMTASTIAKTLESLSDNDNNKEKQKHYTEFSALFTRLFRSQFIAFVGNVFGAFPVSMLLAVGMSYLSGYNIATKKSLHLLEDLNIWHTPVFLHACIAGIFLFLSGIIAGNVASVNNFNNFYYRLSEHPFLKGFFGKVRMQRVANWMQQKWPSVVSNIWFGVFMGSAWAIGHFFGLPIDIRHITFASGNLAYGLYGMNFIISLENIFWCILGIGIIGFGNFIVSFGLSLWIALRSREVPASELKYLGRCVWRAFKARPRAFFFPVKERE</sequence>
<feature type="transmembrane region" description="Helical" evidence="5">
    <location>
        <begin position="590"/>
        <end position="608"/>
    </location>
</feature>
<feature type="transmembrane region" description="Helical" evidence="5">
    <location>
        <begin position="450"/>
        <end position="477"/>
    </location>
</feature>
<feature type="transmembrane region" description="Helical" evidence="5">
    <location>
        <begin position="352"/>
        <end position="370"/>
    </location>
</feature>
<keyword evidence="4 5" id="KW-0472">Membrane</keyword>
<evidence type="ECO:0000313" key="6">
    <source>
        <dbReference type="EMBL" id="VDG82536.1"/>
    </source>
</evidence>
<evidence type="ECO:0000256" key="1">
    <source>
        <dbReference type="ARBA" id="ARBA00004141"/>
    </source>
</evidence>
<dbReference type="InterPro" id="IPR011385">
    <property type="entry name" value="Site-sp_rcmbase"/>
</dbReference>
<dbReference type="InterPro" id="IPR023271">
    <property type="entry name" value="Aquaporin-like"/>
</dbReference>
<gene>
    <name evidence="6" type="ORF">NCTC11458_01841</name>
</gene>
<evidence type="ECO:0000256" key="3">
    <source>
        <dbReference type="ARBA" id="ARBA00022989"/>
    </source>
</evidence>
<dbReference type="EMBL" id="UYIQ01000001">
    <property type="protein sequence ID" value="VDG82536.1"/>
    <property type="molecule type" value="Genomic_DNA"/>
</dbReference>
<protein>
    <submittedName>
        <fullName evidence="6">Site-specific recombinase</fullName>
    </submittedName>
</protein>
<dbReference type="Proteomes" id="UP000276733">
    <property type="component" value="Unassembled WGS sequence"/>
</dbReference>
<evidence type="ECO:0000256" key="5">
    <source>
        <dbReference type="SAM" id="Phobius"/>
    </source>
</evidence>
<proteinExistence type="predicted"/>
<reference evidence="6 7" key="1">
    <citation type="submission" date="2018-11" db="EMBL/GenBank/DDBJ databases">
        <authorList>
            <consortium name="Pathogen Informatics"/>
        </authorList>
    </citation>
    <scope>NUCLEOTIDE SEQUENCE [LARGE SCALE GENOMIC DNA]</scope>
    <source>
        <strain evidence="6 7">NCTC11458</strain>
    </source>
</reference>
<comment type="caution">
    <text evidence="6">The sequence shown here is derived from an EMBL/GenBank/DDBJ whole genome shotgun (WGS) entry which is preliminary data.</text>
</comment>
<evidence type="ECO:0000256" key="2">
    <source>
        <dbReference type="ARBA" id="ARBA00022692"/>
    </source>
</evidence>
<dbReference type="RefSeq" id="WP_181831892.1">
    <property type="nucleotide sequence ID" value="NZ_UYIQ01000001.1"/>
</dbReference>
<feature type="transmembrane region" description="Helical" evidence="5">
    <location>
        <begin position="382"/>
        <end position="400"/>
    </location>
</feature>
<dbReference type="AlphaFoldDB" id="A0A7Z8YDT7"/>
<comment type="subcellular location">
    <subcellularLocation>
        <location evidence="1">Membrane</location>
        <topology evidence="1">Multi-pass membrane protein</topology>
    </subcellularLocation>
</comment>
<feature type="transmembrane region" description="Helical" evidence="5">
    <location>
        <begin position="565"/>
        <end position="583"/>
    </location>
</feature>